<keyword evidence="1" id="KW-0812">Transmembrane</keyword>
<accession>A0A0F9MKA0</accession>
<keyword evidence="1" id="KW-1133">Transmembrane helix</keyword>
<evidence type="ECO:0000313" key="2">
    <source>
        <dbReference type="EMBL" id="KKM77215.1"/>
    </source>
</evidence>
<sequence length="31" mass="3511">MSNVEAAVLYIAIPFGLWLFMGAVIWLVTER</sequence>
<feature type="transmembrane region" description="Helical" evidence="1">
    <location>
        <begin position="6"/>
        <end position="28"/>
    </location>
</feature>
<organism evidence="2">
    <name type="scientific">marine sediment metagenome</name>
    <dbReference type="NCBI Taxonomy" id="412755"/>
    <lineage>
        <taxon>unclassified sequences</taxon>
        <taxon>metagenomes</taxon>
        <taxon>ecological metagenomes</taxon>
    </lineage>
</organism>
<evidence type="ECO:0000256" key="1">
    <source>
        <dbReference type="SAM" id="Phobius"/>
    </source>
</evidence>
<dbReference type="EMBL" id="LAZR01008677">
    <property type="protein sequence ID" value="KKM77215.1"/>
    <property type="molecule type" value="Genomic_DNA"/>
</dbReference>
<gene>
    <name evidence="2" type="ORF">LCGC14_1372310</name>
</gene>
<reference evidence="2" key="1">
    <citation type="journal article" date="2015" name="Nature">
        <title>Complex archaea that bridge the gap between prokaryotes and eukaryotes.</title>
        <authorList>
            <person name="Spang A."/>
            <person name="Saw J.H."/>
            <person name="Jorgensen S.L."/>
            <person name="Zaremba-Niedzwiedzka K."/>
            <person name="Martijn J."/>
            <person name="Lind A.E."/>
            <person name="van Eijk R."/>
            <person name="Schleper C."/>
            <person name="Guy L."/>
            <person name="Ettema T.J."/>
        </authorList>
    </citation>
    <scope>NUCLEOTIDE SEQUENCE</scope>
</reference>
<dbReference type="AlphaFoldDB" id="A0A0F9MKA0"/>
<comment type="caution">
    <text evidence="2">The sequence shown here is derived from an EMBL/GenBank/DDBJ whole genome shotgun (WGS) entry which is preliminary data.</text>
</comment>
<protein>
    <submittedName>
        <fullName evidence="2">Uncharacterized protein</fullName>
    </submittedName>
</protein>
<keyword evidence="1" id="KW-0472">Membrane</keyword>
<proteinExistence type="predicted"/>
<name>A0A0F9MKA0_9ZZZZ</name>